<dbReference type="SMART" id="SM01243">
    <property type="entry name" value="IRF-3"/>
    <property type="match status" value="1"/>
</dbReference>
<dbReference type="Gene3D" id="1.10.10.10">
    <property type="entry name" value="Winged helix-like DNA-binding domain superfamily/Winged helix DNA-binding domain"/>
    <property type="match status" value="1"/>
</dbReference>
<dbReference type="GO" id="GO:0002376">
    <property type="term" value="P:immune system process"/>
    <property type="evidence" value="ECO:0007669"/>
    <property type="project" value="TreeGrafter"/>
</dbReference>
<dbReference type="FunFam" id="1.10.10.10:FF:000093">
    <property type="entry name" value="Putative interferon regulatory factor 6"/>
    <property type="match status" value="1"/>
</dbReference>
<evidence type="ECO:0000256" key="7">
    <source>
        <dbReference type="ARBA" id="ARBA00023163"/>
    </source>
</evidence>
<dbReference type="Pfam" id="PF00605">
    <property type="entry name" value="IRF"/>
    <property type="match status" value="1"/>
</dbReference>
<dbReference type="InterPro" id="IPR019817">
    <property type="entry name" value="Interferon_reg_fac_CS"/>
</dbReference>
<evidence type="ECO:0000256" key="1">
    <source>
        <dbReference type="ARBA" id="ARBA00004123"/>
    </source>
</evidence>
<evidence type="ECO:0000313" key="10">
    <source>
        <dbReference type="EMBL" id="KAJ1162513.1"/>
    </source>
</evidence>
<organism evidence="10 11">
    <name type="scientific">Pleurodeles waltl</name>
    <name type="common">Iberian ribbed newt</name>
    <dbReference type="NCBI Taxonomy" id="8319"/>
    <lineage>
        <taxon>Eukaryota</taxon>
        <taxon>Metazoa</taxon>
        <taxon>Chordata</taxon>
        <taxon>Craniata</taxon>
        <taxon>Vertebrata</taxon>
        <taxon>Euteleostomi</taxon>
        <taxon>Amphibia</taxon>
        <taxon>Batrachia</taxon>
        <taxon>Caudata</taxon>
        <taxon>Salamandroidea</taxon>
        <taxon>Salamandridae</taxon>
        <taxon>Pleurodelinae</taxon>
        <taxon>Pleurodeles</taxon>
    </lineage>
</organism>
<keyword evidence="7" id="KW-0804">Transcription</keyword>
<dbReference type="PROSITE" id="PS51507">
    <property type="entry name" value="IRF_2"/>
    <property type="match status" value="1"/>
</dbReference>
<keyword evidence="8" id="KW-0539">Nucleus</keyword>
<keyword evidence="3" id="KW-0963">Cytoplasm</keyword>
<evidence type="ECO:0000313" key="11">
    <source>
        <dbReference type="Proteomes" id="UP001066276"/>
    </source>
</evidence>
<evidence type="ECO:0000256" key="8">
    <source>
        <dbReference type="ARBA" id="ARBA00023242"/>
    </source>
</evidence>
<keyword evidence="6" id="KW-0238">DNA-binding</keyword>
<feature type="domain" description="IRF tryptophan pentad repeat" evidence="9">
    <location>
        <begin position="39"/>
        <end position="147"/>
    </location>
</feature>
<dbReference type="PANTHER" id="PTHR11949">
    <property type="entry name" value="INTERFERON REGULATORY FACTOR"/>
    <property type="match status" value="1"/>
</dbReference>
<dbReference type="GO" id="GO:0045944">
    <property type="term" value="P:positive regulation of transcription by RNA polymerase II"/>
    <property type="evidence" value="ECO:0007669"/>
    <property type="project" value="UniProtKB-ARBA"/>
</dbReference>
<name>A0AAV7SG15_PLEWA</name>
<keyword evidence="11" id="KW-1185">Reference proteome</keyword>
<comment type="caution">
    <text evidence="10">The sequence shown here is derived from an EMBL/GenBank/DDBJ whole genome shotgun (WGS) entry which is preliminary data.</text>
</comment>
<dbReference type="InterPro" id="IPR036390">
    <property type="entry name" value="WH_DNA-bd_sf"/>
</dbReference>
<keyword evidence="5" id="KW-0805">Transcription regulation</keyword>
<dbReference type="SMART" id="SM00348">
    <property type="entry name" value="IRF"/>
    <property type="match status" value="1"/>
</dbReference>
<dbReference type="InterPro" id="IPR019471">
    <property type="entry name" value="Interferon_reg_factor-3"/>
</dbReference>
<keyword evidence="4" id="KW-0832">Ubl conjugation</keyword>
<dbReference type="InterPro" id="IPR036388">
    <property type="entry name" value="WH-like_DNA-bd_sf"/>
</dbReference>
<evidence type="ECO:0000259" key="9">
    <source>
        <dbReference type="PROSITE" id="PS51507"/>
    </source>
</evidence>
<dbReference type="SUPFAM" id="SSF49879">
    <property type="entry name" value="SMAD/FHA domain"/>
    <property type="match status" value="1"/>
</dbReference>
<dbReference type="CDD" id="cd00103">
    <property type="entry name" value="IRF"/>
    <property type="match status" value="1"/>
</dbReference>
<dbReference type="InterPro" id="IPR017855">
    <property type="entry name" value="SMAD-like_dom_sf"/>
</dbReference>
<protein>
    <recommendedName>
        <fullName evidence="9">IRF tryptophan pentad repeat domain-containing protein</fullName>
    </recommendedName>
</protein>
<accession>A0AAV7SG15</accession>
<evidence type="ECO:0000256" key="5">
    <source>
        <dbReference type="ARBA" id="ARBA00023015"/>
    </source>
</evidence>
<dbReference type="AlphaFoldDB" id="A0AAV7SG15"/>
<dbReference type="GO" id="GO:0000981">
    <property type="term" value="F:DNA-binding transcription factor activity, RNA polymerase II-specific"/>
    <property type="evidence" value="ECO:0007669"/>
    <property type="project" value="TreeGrafter"/>
</dbReference>
<dbReference type="GO" id="GO:0005737">
    <property type="term" value="C:cytoplasm"/>
    <property type="evidence" value="ECO:0007669"/>
    <property type="project" value="UniProtKB-SubCell"/>
</dbReference>
<dbReference type="FunFam" id="2.60.200.10:FF:000003">
    <property type="entry name" value="Interferon regulatory factor 5"/>
    <property type="match status" value="1"/>
</dbReference>
<evidence type="ECO:0000256" key="2">
    <source>
        <dbReference type="ARBA" id="ARBA00004496"/>
    </source>
</evidence>
<reference evidence="10" key="1">
    <citation type="journal article" date="2022" name="bioRxiv">
        <title>Sequencing and chromosome-scale assembly of the giantPleurodeles waltlgenome.</title>
        <authorList>
            <person name="Brown T."/>
            <person name="Elewa A."/>
            <person name="Iarovenko S."/>
            <person name="Subramanian E."/>
            <person name="Araus A.J."/>
            <person name="Petzold A."/>
            <person name="Susuki M."/>
            <person name="Suzuki K.-i.T."/>
            <person name="Hayashi T."/>
            <person name="Toyoda A."/>
            <person name="Oliveira C."/>
            <person name="Osipova E."/>
            <person name="Leigh N.D."/>
            <person name="Simon A."/>
            <person name="Yun M.H."/>
        </authorList>
    </citation>
    <scope>NUCLEOTIDE SEQUENCE</scope>
    <source>
        <strain evidence="10">20211129_DDA</strain>
        <tissue evidence="10">Liver</tissue>
    </source>
</reference>
<dbReference type="PRINTS" id="PR00267">
    <property type="entry name" value="INTFRNREGFCT"/>
</dbReference>
<dbReference type="SUPFAM" id="SSF46785">
    <property type="entry name" value="Winged helix' DNA-binding domain"/>
    <property type="match status" value="1"/>
</dbReference>
<sequence>MEGRTRVFPGNPGPAQVACGPVRRMDVRTPASMNCHPRRIRLKPWLIAQVDSGQYMGLQWENQERKLFRIPWRHATRHIPIQDDENTIFKAWAKETGKYQEGVDEPDPAKWKANLRCALNKSREFKLLYDGTKETPMQPFKIYEVCDIQQTNGDSFAGDEYICGQEDDEELQQMLPNLRLIDNPPPYTYTKQEVPFGLSCCNGPFPTETLPSNMTSVAPTTAPPLNLAGDKHPSQNLVGPARHIPLTELIPMGPIESIPDVNIPLVNAPQFIPDLLISPHMLPLTDLEIKFLYRGRAAGSLTVSNPHGCRLFYSNLEPTPDQVELFGPMTLEQVRFPSTDNIPNDKQRFYTNHLLDVMDRGLILELQGQDIYAIRLCQCKVFWSGPCAEQRLGPNPIERETRTKLFSLESFLNELIMCQKGQTSITPPYEIFFCFGEDWPDKKPKEKKLITVQVIPVAARILLEIFSGEANSSIDSIRLQISHPDMKDKMVEQFKELHQLWQNQQAIHAAAAAPGLETVQGQETGAGPWSMQ</sequence>
<dbReference type="PANTHER" id="PTHR11949:SF10">
    <property type="entry name" value="INTERFERON REGULATORY FACTOR 5"/>
    <property type="match status" value="1"/>
</dbReference>
<dbReference type="Pfam" id="PF10401">
    <property type="entry name" value="IRF-3"/>
    <property type="match status" value="1"/>
</dbReference>
<dbReference type="EMBL" id="JANPWB010000008">
    <property type="protein sequence ID" value="KAJ1162513.1"/>
    <property type="molecule type" value="Genomic_DNA"/>
</dbReference>
<dbReference type="InterPro" id="IPR001346">
    <property type="entry name" value="Interferon_reg_fact_DNA-bd_dom"/>
</dbReference>
<dbReference type="Proteomes" id="UP001066276">
    <property type="component" value="Chromosome 4_2"/>
</dbReference>
<proteinExistence type="predicted"/>
<dbReference type="InterPro" id="IPR008984">
    <property type="entry name" value="SMAD_FHA_dom_sf"/>
</dbReference>
<dbReference type="GO" id="GO:0005634">
    <property type="term" value="C:nucleus"/>
    <property type="evidence" value="ECO:0007669"/>
    <property type="project" value="UniProtKB-SubCell"/>
</dbReference>
<dbReference type="GO" id="GO:0000978">
    <property type="term" value="F:RNA polymerase II cis-regulatory region sequence-specific DNA binding"/>
    <property type="evidence" value="ECO:0007669"/>
    <property type="project" value="TreeGrafter"/>
</dbReference>
<dbReference type="PROSITE" id="PS00601">
    <property type="entry name" value="IRF_1"/>
    <property type="match status" value="1"/>
</dbReference>
<evidence type="ECO:0000256" key="4">
    <source>
        <dbReference type="ARBA" id="ARBA00022843"/>
    </source>
</evidence>
<evidence type="ECO:0000256" key="3">
    <source>
        <dbReference type="ARBA" id="ARBA00022490"/>
    </source>
</evidence>
<gene>
    <name evidence="10" type="ORF">NDU88_002981</name>
</gene>
<comment type="subcellular location">
    <subcellularLocation>
        <location evidence="2">Cytoplasm</location>
    </subcellularLocation>
    <subcellularLocation>
        <location evidence="1">Nucleus</location>
    </subcellularLocation>
</comment>
<dbReference type="Gene3D" id="2.60.200.10">
    <property type="match status" value="1"/>
</dbReference>
<evidence type="ECO:0000256" key="6">
    <source>
        <dbReference type="ARBA" id="ARBA00023125"/>
    </source>
</evidence>